<dbReference type="OrthoDB" id="311172at2759"/>
<keyword evidence="2" id="KW-1185">Reference proteome</keyword>
<organism evidence="1 2">
    <name type="scientific">Musa troglodytarum</name>
    <name type="common">fe'i banana</name>
    <dbReference type="NCBI Taxonomy" id="320322"/>
    <lineage>
        <taxon>Eukaryota</taxon>
        <taxon>Viridiplantae</taxon>
        <taxon>Streptophyta</taxon>
        <taxon>Embryophyta</taxon>
        <taxon>Tracheophyta</taxon>
        <taxon>Spermatophyta</taxon>
        <taxon>Magnoliopsida</taxon>
        <taxon>Liliopsida</taxon>
        <taxon>Zingiberales</taxon>
        <taxon>Musaceae</taxon>
        <taxon>Musa</taxon>
    </lineage>
</organism>
<dbReference type="AlphaFoldDB" id="A0A9E7GSA0"/>
<sequence>MTQNTLPIYVDVSTVKAGRFPNVFMSPSRNILQVFQPHRESNLPCGDPTLLLGRRRRVS</sequence>
<accession>A0A9E7GSA0</accession>
<evidence type="ECO:0000313" key="1">
    <source>
        <dbReference type="EMBL" id="URE17184.1"/>
    </source>
</evidence>
<proteinExistence type="predicted"/>
<reference evidence="1" key="1">
    <citation type="submission" date="2022-05" db="EMBL/GenBank/DDBJ databases">
        <title>The Musa troglodytarum L. genome provides insights into the mechanism of non-climacteric behaviour and enrichment of carotenoids.</title>
        <authorList>
            <person name="Wang J."/>
        </authorList>
    </citation>
    <scope>NUCLEOTIDE SEQUENCE</scope>
    <source>
        <tissue evidence="1">Leaf</tissue>
    </source>
</reference>
<protein>
    <submittedName>
        <fullName evidence="1">BadF/BadG/BcrA/BcrD ATPase family</fullName>
    </submittedName>
</protein>
<gene>
    <name evidence="1" type="ORF">MUK42_11029</name>
</gene>
<dbReference type="EMBL" id="CP097509">
    <property type="protein sequence ID" value="URE17184.1"/>
    <property type="molecule type" value="Genomic_DNA"/>
</dbReference>
<dbReference type="Proteomes" id="UP001055439">
    <property type="component" value="Chromosome 7"/>
</dbReference>
<evidence type="ECO:0000313" key="2">
    <source>
        <dbReference type="Proteomes" id="UP001055439"/>
    </source>
</evidence>
<name>A0A9E7GSA0_9LILI</name>